<proteinExistence type="predicted"/>
<evidence type="ECO:0000313" key="1">
    <source>
        <dbReference type="EMBL" id="QND61950.1"/>
    </source>
</evidence>
<reference evidence="1" key="1">
    <citation type="journal article" date="2020" name="Mol. Plant Microbe Interact.">
        <title>Complete genome sequences of four natural Pseudomonas isolates that catabolize a wide range of aromatic compounds relevant to lignin valorization.</title>
        <authorList>
            <person name="Hatmaker E.A."/>
            <person name="Presle G."/>
            <person name="Cannon O."/>
            <person name="Guss A.M."/>
            <person name="Elkins J.G."/>
        </authorList>
    </citation>
    <scope>NUCLEOTIDE SEQUENCE</scope>
    <source>
        <strain evidence="1">583</strain>
        <plasmid evidence="1">p_1</plasmid>
    </source>
</reference>
<geneLocation type="plasmid" evidence="1 2">
    <name>p_1</name>
</geneLocation>
<keyword evidence="1" id="KW-0614">Plasmid</keyword>
<sequence length="81" mass="8999">MTNEKEAVARLDPYRFAALRFLYNVTIERDWALEEVLPLPKKPQKHRQGALENLDVDLGLLGNGEGVSSAPAECSFQGAGW</sequence>
<dbReference type="Proteomes" id="UP000515465">
    <property type="component" value="Plasmid p_1"/>
</dbReference>
<accession>A0A7G6T5B8</accession>
<dbReference type="EMBL" id="CP050299">
    <property type="protein sequence ID" value="QND61950.1"/>
    <property type="molecule type" value="Genomic_DNA"/>
</dbReference>
<organism evidence="1 2">
    <name type="scientific">Mesorhizobium huakuii</name>
    <dbReference type="NCBI Taxonomy" id="28104"/>
    <lineage>
        <taxon>Bacteria</taxon>
        <taxon>Pseudomonadati</taxon>
        <taxon>Pseudomonadota</taxon>
        <taxon>Alphaproteobacteria</taxon>
        <taxon>Hyphomicrobiales</taxon>
        <taxon>Phyllobacteriaceae</taxon>
        <taxon>Mesorhizobium</taxon>
    </lineage>
</organism>
<gene>
    <name evidence="1" type="ORF">HB778_40190</name>
</gene>
<name>A0A7G6T5B8_9HYPH</name>
<dbReference type="AlphaFoldDB" id="A0A7G6T5B8"/>
<evidence type="ECO:0000313" key="2">
    <source>
        <dbReference type="Proteomes" id="UP000515465"/>
    </source>
</evidence>
<protein>
    <submittedName>
        <fullName evidence="1">Uncharacterized protein</fullName>
    </submittedName>
</protein>